<evidence type="ECO:0000256" key="6">
    <source>
        <dbReference type="ARBA" id="ARBA00023125"/>
    </source>
</evidence>
<evidence type="ECO:0000256" key="7">
    <source>
        <dbReference type="ARBA" id="ARBA00023204"/>
    </source>
</evidence>
<keyword evidence="6" id="KW-0238">DNA-binding</keyword>
<dbReference type="PROSITE" id="PS51194">
    <property type="entry name" value="HELICASE_CTER"/>
    <property type="match status" value="1"/>
</dbReference>
<dbReference type="InterPro" id="IPR027417">
    <property type="entry name" value="P-loop_NTPase"/>
</dbReference>
<dbReference type="GO" id="GO:0006281">
    <property type="term" value="P:DNA repair"/>
    <property type="evidence" value="ECO:0007669"/>
    <property type="project" value="UniProtKB-KW"/>
</dbReference>
<keyword evidence="3" id="KW-0378">Hydrolase</keyword>
<dbReference type="SMART" id="SM00490">
    <property type="entry name" value="HELICc"/>
    <property type="match status" value="1"/>
</dbReference>
<organism evidence="10 11">
    <name type="scientific">Thauera propionica</name>
    <dbReference type="NCBI Taxonomy" id="2019431"/>
    <lineage>
        <taxon>Bacteria</taxon>
        <taxon>Pseudomonadati</taxon>
        <taxon>Pseudomonadota</taxon>
        <taxon>Betaproteobacteria</taxon>
        <taxon>Rhodocyclales</taxon>
        <taxon>Zoogloeaceae</taxon>
        <taxon>Thauera</taxon>
    </lineage>
</organism>
<evidence type="ECO:0000259" key="9">
    <source>
        <dbReference type="PROSITE" id="PS51194"/>
    </source>
</evidence>
<dbReference type="EMBL" id="NOIH01000046">
    <property type="protein sequence ID" value="OYD52364.1"/>
    <property type="molecule type" value="Genomic_DNA"/>
</dbReference>
<sequence>MSKDSEQITPLAAMRKVGITHAFETLLWAPRKHVDYTCLCQASELPDMIDQRVMLELTIGSEPIKHPTKKGAFHVWVVDGAGAEHRLTVFGDVRFTPWKQIPVGDRAFVVCKPSLYNERIYLNGPELVPAEWAHRVMPVYAGKAGVLAAAVVGKAVGESIKDNAVVAETCFAIREAFSGMEEADILQLAGIRGNLALLLYGLHNPRSMQMAEWAMKSARKLAVAYVKHSAEQASHRPLRMLTMIRTSEEDVRALMARLPFSPTTGERSQEQAIVAIARLLAEPYAMDAILSADVGVGKTLCYMVPSVAAQAKGARVCILVPNTILAEQIAGEFRHCFPECPVALVTDATKGVAIDWEENPIIVATTRIFSVAKRAKWHPNLLVIDEQQKMSVEQREALCTEDTNVLEASATPLPQTLALLQYGGKDRIEVDKRHAQQTIHSYVVDQSHRQRMFAKLKETVEAGYQVAVIYPRVEGKSEDDVKSVITAGERFERLCPGQVIVLHGKLSTEAKLEAMQLAREGQKKIVVASSIIEIGITIENLRMLIVVEADRYGVSTLHQFRGRLARKGGEAWFFAYLPREVEEETLARVELLTRTTNGFELAELDMQQRGFGDLGRDGTATSGKARTLFRSIELMPEDFEPADAARAAA</sequence>
<dbReference type="Pfam" id="PF00271">
    <property type="entry name" value="Helicase_C"/>
    <property type="match status" value="1"/>
</dbReference>
<dbReference type="GO" id="GO:0005524">
    <property type="term" value="F:ATP binding"/>
    <property type="evidence" value="ECO:0007669"/>
    <property type="project" value="UniProtKB-KW"/>
</dbReference>
<dbReference type="RefSeq" id="WP_094269827.1">
    <property type="nucleotide sequence ID" value="NZ_NOIH01000046.1"/>
</dbReference>
<proteinExistence type="predicted"/>
<dbReference type="GO" id="GO:0016787">
    <property type="term" value="F:hydrolase activity"/>
    <property type="evidence" value="ECO:0007669"/>
    <property type="project" value="UniProtKB-KW"/>
</dbReference>
<keyword evidence="5" id="KW-0067">ATP-binding</keyword>
<dbReference type="AlphaFoldDB" id="A0A235ETM3"/>
<dbReference type="PANTHER" id="PTHR47964:SF1">
    <property type="entry name" value="ATP-DEPENDENT DNA HELICASE HOMOLOG RECG, CHLOROPLASTIC"/>
    <property type="match status" value="1"/>
</dbReference>
<dbReference type="Proteomes" id="UP000215181">
    <property type="component" value="Unassembled WGS sequence"/>
</dbReference>
<dbReference type="PANTHER" id="PTHR47964">
    <property type="entry name" value="ATP-DEPENDENT DNA HELICASE HOMOLOG RECG, CHLOROPLASTIC"/>
    <property type="match status" value="1"/>
</dbReference>
<gene>
    <name evidence="10" type="ORF">CGK74_18480</name>
</gene>
<evidence type="ECO:0000256" key="2">
    <source>
        <dbReference type="ARBA" id="ARBA00022763"/>
    </source>
</evidence>
<name>A0A235ETM3_9RHOO</name>
<keyword evidence="4 10" id="KW-0347">Helicase</keyword>
<keyword evidence="11" id="KW-1185">Reference proteome</keyword>
<feature type="domain" description="Helicase ATP-binding" evidence="8">
    <location>
        <begin position="279"/>
        <end position="430"/>
    </location>
</feature>
<evidence type="ECO:0000256" key="1">
    <source>
        <dbReference type="ARBA" id="ARBA00022741"/>
    </source>
</evidence>
<dbReference type="GO" id="GO:0003678">
    <property type="term" value="F:DNA helicase activity"/>
    <property type="evidence" value="ECO:0007669"/>
    <property type="project" value="TreeGrafter"/>
</dbReference>
<accession>A0A235ETM3</accession>
<evidence type="ECO:0000256" key="5">
    <source>
        <dbReference type="ARBA" id="ARBA00022840"/>
    </source>
</evidence>
<keyword evidence="1" id="KW-0547">Nucleotide-binding</keyword>
<dbReference type="Gene3D" id="3.40.50.300">
    <property type="entry name" value="P-loop containing nucleotide triphosphate hydrolases"/>
    <property type="match status" value="2"/>
</dbReference>
<evidence type="ECO:0000256" key="4">
    <source>
        <dbReference type="ARBA" id="ARBA00022806"/>
    </source>
</evidence>
<dbReference type="SUPFAM" id="SSF52540">
    <property type="entry name" value="P-loop containing nucleoside triphosphate hydrolases"/>
    <property type="match status" value="2"/>
</dbReference>
<keyword evidence="7" id="KW-0234">DNA repair</keyword>
<evidence type="ECO:0000313" key="10">
    <source>
        <dbReference type="EMBL" id="OYD52364.1"/>
    </source>
</evidence>
<keyword evidence="2" id="KW-0227">DNA damage</keyword>
<dbReference type="GO" id="GO:0003677">
    <property type="term" value="F:DNA binding"/>
    <property type="evidence" value="ECO:0007669"/>
    <property type="project" value="UniProtKB-KW"/>
</dbReference>
<comment type="caution">
    <text evidence="10">The sequence shown here is derived from an EMBL/GenBank/DDBJ whole genome shotgun (WGS) entry which is preliminary data.</text>
</comment>
<dbReference type="InterPro" id="IPR047112">
    <property type="entry name" value="RecG/Mfd"/>
</dbReference>
<dbReference type="PROSITE" id="PS51192">
    <property type="entry name" value="HELICASE_ATP_BIND_1"/>
    <property type="match status" value="1"/>
</dbReference>
<dbReference type="OrthoDB" id="9804325at2"/>
<dbReference type="InterPro" id="IPR014001">
    <property type="entry name" value="Helicase_ATP-bd"/>
</dbReference>
<evidence type="ECO:0000256" key="3">
    <source>
        <dbReference type="ARBA" id="ARBA00022801"/>
    </source>
</evidence>
<evidence type="ECO:0000259" key="8">
    <source>
        <dbReference type="PROSITE" id="PS51192"/>
    </source>
</evidence>
<feature type="domain" description="Helicase C-terminal" evidence="9">
    <location>
        <begin position="448"/>
        <end position="612"/>
    </location>
</feature>
<reference evidence="10 11" key="1">
    <citation type="submission" date="2017-07" db="EMBL/GenBank/DDBJ databases">
        <title>Thauera sp. KNDSS-Mac4 genome sequence and assembly.</title>
        <authorList>
            <person name="Mayilraj S."/>
        </authorList>
    </citation>
    <scope>NUCLEOTIDE SEQUENCE [LARGE SCALE GENOMIC DNA]</scope>
    <source>
        <strain evidence="10 11">KNDSS-Mac4</strain>
    </source>
</reference>
<dbReference type="Pfam" id="PF00270">
    <property type="entry name" value="DEAD"/>
    <property type="match status" value="1"/>
</dbReference>
<protein>
    <submittedName>
        <fullName evidence="10">ATP-dependent DNA helicase RecG</fullName>
    </submittedName>
</protein>
<evidence type="ECO:0000313" key="11">
    <source>
        <dbReference type="Proteomes" id="UP000215181"/>
    </source>
</evidence>
<dbReference type="SMART" id="SM00487">
    <property type="entry name" value="DEXDc"/>
    <property type="match status" value="1"/>
</dbReference>
<dbReference type="InterPro" id="IPR001650">
    <property type="entry name" value="Helicase_C-like"/>
</dbReference>
<dbReference type="InterPro" id="IPR011545">
    <property type="entry name" value="DEAD/DEAH_box_helicase_dom"/>
</dbReference>